<evidence type="ECO:0000313" key="2">
    <source>
        <dbReference type="Proteomes" id="UP000658656"/>
    </source>
</evidence>
<comment type="caution">
    <text evidence="1">The sequence shown here is derived from an EMBL/GenBank/DDBJ whole genome shotgun (WGS) entry which is preliminary data.</text>
</comment>
<organism evidence="1 2">
    <name type="scientific">Amycolatopsis bartoniae</name>
    <dbReference type="NCBI Taxonomy" id="941986"/>
    <lineage>
        <taxon>Bacteria</taxon>
        <taxon>Bacillati</taxon>
        <taxon>Actinomycetota</taxon>
        <taxon>Actinomycetes</taxon>
        <taxon>Pseudonocardiales</taxon>
        <taxon>Pseudonocardiaceae</taxon>
        <taxon>Amycolatopsis</taxon>
    </lineage>
</organism>
<sequence length="110" mass="11932">MDKVRADDSVREVTDHLADEFAGVLRRADVAATVREACRDLDGQIVPAALTEMLHRLARYRLASRIPAGVRRGPFVSCSSVKSPVEREEEAHARAGCTMATGVAGKRTQA</sequence>
<name>A0A8H9IQ78_9PSEU</name>
<dbReference type="Gene3D" id="1.10.8.1060">
    <property type="entry name" value="Corynebacterium glutamicum thioredoxin-dependent arsenate reductase, N-terminal domain"/>
    <property type="match status" value="1"/>
</dbReference>
<protein>
    <submittedName>
        <fullName evidence="1">Uncharacterized protein</fullName>
    </submittedName>
</protein>
<evidence type="ECO:0000313" key="1">
    <source>
        <dbReference type="EMBL" id="GHF32354.1"/>
    </source>
</evidence>
<accession>A0A8H9IQ78</accession>
<keyword evidence="2" id="KW-1185">Reference proteome</keyword>
<proteinExistence type="predicted"/>
<gene>
    <name evidence="1" type="ORF">GCM10017566_01090</name>
</gene>
<reference evidence="1" key="1">
    <citation type="journal article" date="2014" name="Int. J. Syst. Evol. Microbiol.">
        <title>Complete genome sequence of Corynebacterium casei LMG S-19264T (=DSM 44701T), isolated from a smear-ripened cheese.</title>
        <authorList>
            <consortium name="US DOE Joint Genome Institute (JGI-PGF)"/>
            <person name="Walter F."/>
            <person name="Albersmeier A."/>
            <person name="Kalinowski J."/>
            <person name="Ruckert C."/>
        </authorList>
    </citation>
    <scope>NUCLEOTIDE SEQUENCE</scope>
    <source>
        <strain evidence="1">CGMCC 4.7679</strain>
    </source>
</reference>
<reference evidence="1" key="2">
    <citation type="submission" date="2020-09" db="EMBL/GenBank/DDBJ databases">
        <authorList>
            <person name="Sun Q."/>
            <person name="Zhou Y."/>
        </authorList>
    </citation>
    <scope>NUCLEOTIDE SEQUENCE</scope>
    <source>
        <strain evidence="1">CGMCC 4.7679</strain>
    </source>
</reference>
<dbReference type="RefSeq" id="WP_229880395.1">
    <property type="nucleotide sequence ID" value="NZ_BNAV01000001.1"/>
</dbReference>
<dbReference type="AlphaFoldDB" id="A0A8H9IQ78"/>
<dbReference type="EMBL" id="BNAV01000001">
    <property type="protein sequence ID" value="GHF32354.1"/>
    <property type="molecule type" value="Genomic_DNA"/>
</dbReference>
<dbReference type="Proteomes" id="UP000658656">
    <property type="component" value="Unassembled WGS sequence"/>
</dbReference>